<dbReference type="Proteomes" id="UP001460072">
    <property type="component" value="Unassembled WGS sequence"/>
</dbReference>
<protein>
    <submittedName>
        <fullName evidence="3">GEVED domain-containing protein</fullName>
    </submittedName>
</protein>
<proteinExistence type="predicted"/>
<dbReference type="RefSeq" id="WP_342695727.1">
    <property type="nucleotide sequence ID" value="NZ_JBCGDO010000008.1"/>
</dbReference>
<name>A0ABU9N474_9FLAO</name>
<feature type="domain" description="GEVED" evidence="2">
    <location>
        <begin position="391"/>
        <end position="470"/>
    </location>
</feature>
<gene>
    <name evidence="3" type="ORF">WFZ85_07820</name>
</gene>
<evidence type="ECO:0000259" key="2">
    <source>
        <dbReference type="Pfam" id="PF20009"/>
    </source>
</evidence>
<dbReference type="EMBL" id="JBCGDO010000008">
    <property type="protein sequence ID" value="MEM0542521.1"/>
    <property type="molecule type" value="Genomic_DNA"/>
</dbReference>
<dbReference type="InterPro" id="IPR045474">
    <property type="entry name" value="GEVED"/>
</dbReference>
<keyword evidence="1" id="KW-1133">Transmembrane helix</keyword>
<feature type="transmembrane region" description="Helical" evidence="1">
    <location>
        <begin position="12"/>
        <end position="35"/>
    </location>
</feature>
<comment type="caution">
    <text evidence="3">The sequence shown here is derived from an EMBL/GenBank/DDBJ whole genome shotgun (WGS) entry which is preliminary data.</text>
</comment>
<evidence type="ECO:0000313" key="3">
    <source>
        <dbReference type="EMBL" id="MEM0542521.1"/>
    </source>
</evidence>
<keyword evidence="1" id="KW-0472">Membrane</keyword>
<sequence>MKKNYFIKNRISLLNVLIKKGIAFKCMMLLFIFFFNDIKAQETFTLGNGVESYNTLGVSPFATINRNSRSQYIYFAEELYDAGFSISGNVIKLAINITELGLPSSLKPENIKIKIGMTSSFETGPTLVDDLPVYYESTVENITQLGWYTFNLNTPFAWDGFRNIVVEICRSNTNFGTSFSVQSKNFPAGELVSVANYTNNTSPVGCSLPNQNLLPELFARRRPNMQFTVTNPCDATPAGGQTIVSAGPYCSGDSFTLSVQNGSVASGLSYQWQSSPNDNGPWTNILNATDAFYTTSQSVATYYRRATTCDIVSSTIFDFPVFVGGEGCYCNPLVANENGIGINNVTIAGINNSSSGSPAYSNFTAIQTELERESTVPLSVNVSPDGGTNYTMAWIDWNQNRQFEVSESYILGSVTGGNNINSGVIANITVPAQALLGSTIMRVRTKQSEASTYPLPCESIANGEAEDYTVVIINNLNNDEFSSINDTVIISVSNSDIHFLAKQEGIQKIDLFDLCGRLIFSNSIANENEFKISGLNQKNQLLIAKIVLSNGQQITKKIVY</sequence>
<keyword evidence="4" id="KW-1185">Reference proteome</keyword>
<evidence type="ECO:0000256" key="1">
    <source>
        <dbReference type="SAM" id="Phobius"/>
    </source>
</evidence>
<accession>A0ABU9N474</accession>
<reference evidence="3 4" key="1">
    <citation type="submission" date="2024-03" db="EMBL/GenBank/DDBJ databases">
        <title>Two novel species of the genus Flavobacterium exhibiting potentially degradation of complex polysaccharides.</title>
        <authorList>
            <person name="Lian X."/>
        </authorList>
    </citation>
    <scope>NUCLEOTIDE SEQUENCE [LARGE SCALE GENOMIC DNA]</scope>
    <source>
        <strain evidence="4">j3</strain>
    </source>
</reference>
<dbReference type="NCBIfam" id="NF033708">
    <property type="entry name" value="T9SS_Cterm_ChiA"/>
    <property type="match status" value="1"/>
</dbReference>
<organism evidence="3 4">
    <name type="scientific">Flavobacterium aureirubrum</name>
    <dbReference type="NCBI Taxonomy" id="3133147"/>
    <lineage>
        <taxon>Bacteria</taxon>
        <taxon>Pseudomonadati</taxon>
        <taxon>Bacteroidota</taxon>
        <taxon>Flavobacteriia</taxon>
        <taxon>Flavobacteriales</taxon>
        <taxon>Flavobacteriaceae</taxon>
        <taxon>Flavobacterium</taxon>
    </lineage>
</organism>
<evidence type="ECO:0000313" key="4">
    <source>
        <dbReference type="Proteomes" id="UP001460072"/>
    </source>
</evidence>
<dbReference type="Pfam" id="PF20009">
    <property type="entry name" value="GEVED"/>
    <property type="match status" value="1"/>
</dbReference>
<keyword evidence="1" id="KW-0812">Transmembrane</keyword>